<dbReference type="InterPro" id="IPR010921">
    <property type="entry name" value="Trp_repressor/repl_initiator"/>
</dbReference>
<dbReference type="EMBL" id="MHLB01000028">
    <property type="protein sequence ID" value="OGZ01916.1"/>
    <property type="molecule type" value="Genomic_DNA"/>
</dbReference>
<comment type="caution">
    <text evidence="1">The sequence shown here is derived from an EMBL/GenBank/DDBJ whole genome shotgun (WGS) entry which is preliminary data.</text>
</comment>
<protein>
    <submittedName>
        <fullName evidence="1">Uncharacterized protein</fullName>
    </submittedName>
</protein>
<dbReference type="GO" id="GO:0043565">
    <property type="term" value="F:sequence-specific DNA binding"/>
    <property type="evidence" value="ECO:0007669"/>
    <property type="project" value="InterPro"/>
</dbReference>
<dbReference type="InterPro" id="IPR038116">
    <property type="entry name" value="TrpR-like_sf"/>
</dbReference>
<accession>A0A1G2CKI4</accession>
<name>A0A1G2CKI4_9BACT</name>
<dbReference type="Gene3D" id="1.10.1270.10">
    <property type="entry name" value="TrpR-like"/>
    <property type="match status" value="1"/>
</dbReference>
<organism evidence="1 2">
    <name type="scientific">Candidatus Liptonbacteria bacterium RIFCSPLOWO2_01_FULL_53_13</name>
    <dbReference type="NCBI Taxonomy" id="1798651"/>
    <lineage>
        <taxon>Bacteria</taxon>
        <taxon>Candidatus Liptoniibacteriota</taxon>
    </lineage>
</organism>
<evidence type="ECO:0000313" key="1">
    <source>
        <dbReference type="EMBL" id="OGZ01916.1"/>
    </source>
</evidence>
<reference evidence="1 2" key="1">
    <citation type="journal article" date="2016" name="Nat. Commun.">
        <title>Thousands of microbial genomes shed light on interconnected biogeochemical processes in an aquifer system.</title>
        <authorList>
            <person name="Anantharaman K."/>
            <person name="Brown C.T."/>
            <person name="Hug L.A."/>
            <person name="Sharon I."/>
            <person name="Castelle C.J."/>
            <person name="Probst A.J."/>
            <person name="Thomas B.C."/>
            <person name="Singh A."/>
            <person name="Wilkins M.J."/>
            <person name="Karaoz U."/>
            <person name="Brodie E.L."/>
            <person name="Williams K.H."/>
            <person name="Hubbard S.S."/>
            <person name="Banfield J.F."/>
        </authorList>
    </citation>
    <scope>NUCLEOTIDE SEQUENCE [LARGE SCALE GENOMIC DNA]</scope>
</reference>
<dbReference type="AlphaFoldDB" id="A0A1G2CKI4"/>
<dbReference type="SUPFAM" id="SSF48295">
    <property type="entry name" value="TrpR-like"/>
    <property type="match status" value="1"/>
</dbReference>
<dbReference type="Proteomes" id="UP000178348">
    <property type="component" value="Unassembled WGS sequence"/>
</dbReference>
<evidence type="ECO:0000313" key="2">
    <source>
        <dbReference type="Proteomes" id="UP000178348"/>
    </source>
</evidence>
<sequence>MKIPLPKVEDFETRKQWEESAWREFVAWCTKSEPKLVRILLDSIVSPSERHRIVKRAVAVERIHDGVSYRAIGRELWITNQTISSIKKSLASHSYESNWKRAESQRQARELALIKKRHERPEPKRYRRTKYGKLRIW</sequence>
<gene>
    <name evidence="1" type="ORF">A2946_02670</name>
</gene>
<proteinExistence type="predicted"/>